<proteinExistence type="predicted"/>
<dbReference type="InterPro" id="IPR029063">
    <property type="entry name" value="SAM-dependent_MTases_sf"/>
</dbReference>
<name>A0ABW0FHH0_9MICO</name>
<dbReference type="PANTHER" id="PTHR43591">
    <property type="entry name" value="METHYLTRANSFERASE"/>
    <property type="match status" value="1"/>
</dbReference>
<dbReference type="GO" id="GO:0032259">
    <property type="term" value="P:methylation"/>
    <property type="evidence" value="ECO:0007669"/>
    <property type="project" value="UniProtKB-KW"/>
</dbReference>
<dbReference type="EC" id="2.1.1.64" evidence="2"/>
<evidence type="ECO:0000259" key="1">
    <source>
        <dbReference type="Pfam" id="PF08241"/>
    </source>
</evidence>
<dbReference type="Gene3D" id="3.40.50.150">
    <property type="entry name" value="Vaccinia Virus protein VP39"/>
    <property type="match status" value="1"/>
</dbReference>
<sequence length="274" mass="29237">MELTQAELDAKIHAYYGSGDEDARLTSRSAGGQVEFMRVRSVIEDRLPARSRVLDVGGATGIHSRWLADAGHHVSLIDPVPSQVELAAEVGTFDAVVGDARSLDVPDHAVDAVLLLGPLYHLADAEDRRLAIHEARRVLRPGGLLFAQGISRLVGFVDGAVHGQPADLTSADLDIVRTGAWINPAEGFPGGHFHTPAELRAEIEQGGFVDVTVRGLEGPNLGALELMRGDRQVLECAIALVEAAEDRVRHSVDLQDKLAAYSPHLLAIGTLPGT</sequence>
<dbReference type="RefSeq" id="WP_193116732.1">
    <property type="nucleotide sequence ID" value="NZ_BAAAIR010000096.1"/>
</dbReference>
<accession>A0ABW0FHH0</accession>
<protein>
    <submittedName>
        <fullName evidence="2">Class I SAM-dependent methyltransferase</fullName>
        <ecNumber evidence="2">2.1.1.222</ecNumber>
        <ecNumber evidence="2">2.1.1.64</ecNumber>
    </submittedName>
</protein>
<keyword evidence="3" id="KW-1185">Reference proteome</keyword>
<evidence type="ECO:0000313" key="3">
    <source>
        <dbReference type="Proteomes" id="UP001595937"/>
    </source>
</evidence>
<reference evidence="3" key="1">
    <citation type="journal article" date="2019" name="Int. J. Syst. Evol. Microbiol.">
        <title>The Global Catalogue of Microorganisms (GCM) 10K type strain sequencing project: providing services to taxonomists for standard genome sequencing and annotation.</title>
        <authorList>
            <consortium name="The Broad Institute Genomics Platform"/>
            <consortium name="The Broad Institute Genome Sequencing Center for Infectious Disease"/>
            <person name="Wu L."/>
            <person name="Ma J."/>
        </authorList>
    </citation>
    <scope>NUCLEOTIDE SEQUENCE [LARGE SCALE GENOMIC DNA]</scope>
    <source>
        <strain evidence="3">CGMCC 1.16455</strain>
    </source>
</reference>
<gene>
    <name evidence="2" type="ORF">ACFPK8_13015</name>
</gene>
<dbReference type="GO" id="GO:0061542">
    <property type="term" value="F:3-demethylubiquinol 3-O-methyltransferase activity"/>
    <property type="evidence" value="ECO:0007669"/>
    <property type="project" value="UniProtKB-EC"/>
</dbReference>
<dbReference type="SUPFAM" id="SSF53335">
    <property type="entry name" value="S-adenosyl-L-methionine-dependent methyltransferases"/>
    <property type="match status" value="1"/>
</dbReference>
<dbReference type="EMBL" id="JBHSLN010000064">
    <property type="protein sequence ID" value="MFC5298433.1"/>
    <property type="molecule type" value="Genomic_DNA"/>
</dbReference>
<comment type="caution">
    <text evidence="2">The sequence shown here is derived from an EMBL/GenBank/DDBJ whole genome shotgun (WGS) entry which is preliminary data.</text>
</comment>
<keyword evidence="2" id="KW-0489">Methyltransferase</keyword>
<organism evidence="2 3">
    <name type="scientific">Brachybacterium tyrofermentans</name>
    <dbReference type="NCBI Taxonomy" id="47848"/>
    <lineage>
        <taxon>Bacteria</taxon>
        <taxon>Bacillati</taxon>
        <taxon>Actinomycetota</taxon>
        <taxon>Actinomycetes</taxon>
        <taxon>Micrococcales</taxon>
        <taxon>Dermabacteraceae</taxon>
        <taxon>Brachybacterium</taxon>
    </lineage>
</organism>
<dbReference type="EC" id="2.1.1.222" evidence="2"/>
<dbReference type="GO" id="GO:0102208">
    <property type="term" value="F:2-polyprenyl-6-hydroxyphenol methylase activity"/>
    <property type="evidence" value="ECO:0007669"/>
    <property type="project" value="UniProtKB-EC"/>
</dbReference>
<evidence type="ECO:0000313" key="2">
    <source>
        <dbReference type="EMBL" id="MFC5298433.1"/>
    </source>
</evidence>
<dbReference type="InterPro" id="IPR013216">
    <property type="entry name" value="Methyltransf_11"/>
</dbReference>
<dbReference type="Pfam" id="PF08241">
    <property type="entry name" value="Methyltransf_11"/>
    <property type="match status" value="1"/>
</dbReference>
<dbReference type="Proteomes" id="UP001595937">
    <property type="component" value="Unassembled WGS sequence"/>
</dbReference>
<dbReference type="CDD" id="cd02440">
    <property type="entry name" value="AdoMet_MTases"/>
    <property type="match status" value="1"/>
</dbReference>
<keyword evidence="2" id="KW-0808">Transferase</keyword>
<feature type="domain" description="Methyltransferase type 11" evidence="1">
    <location>
        <begin position="54"/>
        <end position="146"/>
    </location>
</feature>
<dbReference type="GeneID" id="303299199"/>